<evidence type="ECO:0000313" key="12">
    <source>
        <dbReference type="EMBL" id="MCZ4280808.1"/>
    </source>
</evidence>
<evidence type="ECO:0000256" key="8">
    <source>
        <dbReference type="HAMAP-Rule" id="MF_02204"/>
    </source>
</evidence>
<sequence length="170" mass="18219">MRFKLLTMFAAALFLSACASKSDENAGGSNDGTAASTDQSSSVSSSTIQGPQPGTLEHLLVNVGDRVFFGYDQSDLSADSQKTTEALAVWLNSYPAVTLTLEGHADERGTREYNLALGERRANSVRDYLVALGVNPSRLQVVSFGKERPAVLGSTEEAWAQNRRAVFAVN</sequence>
<evidence type="ECO:0000256" key="10">
    <source>
        <dbReference type="SAM" id="SignalP"/>
    </source>
</evidence>
<dbReference type="PROSITE" id="PS51123">
    <property type="entry name" value="OMPA_2"/>
    <property type="match status" value="1"/>
</dbReference>
<dbReference type="Proteomes" id="UP001069802">
    <property type="component" value="Unassembled WGS sequence"/>
</dbReference>
<feature type="compositionally biased region" description="Polar residues" evidence="9">
    <location>
        <begin position="27"/>
        <end position="39"/>
    </location>
</feature>
<dbReference type="SUPFAM" id="SSF103088">
    <property type="entry name" value="OmpA-like"/>
    <property type="match status" value="1"/>
</dbReference>
<dbReference type="RefSeq" id="WP_020594395.1">
    <property type="nucleotide sequence ID" value="NZ_JAPWGY010000002.1"/>
</dbReference>
<evidence type="ECO:0000256" key="9">
    <source>
        <dbReference type="SAM" id="MobiDB-lite"/>
    </source>
</evidence>
<keyword evidence="6 8" id="KW-0449">Lipoprotein</keyword>
<comment type="caution">
    <text evidence="12">The sequence shown here is derived from an EMBL/GenBank/DDBJ whole genome shotgun (WGS) entry which is preliminary data.</text>
</comment>
<dbReference type="EMBL" id="JAPWGY010000002">
    <property type="protein sequence ID" value="MCZ4280808.1"/>
    <property type="molecule type" value="Genomic_DNA"/>
</dbReference>
<comment type="function">
    <text evidence="8">Part of the Tol-Pal system, which plays a role in outer membrane invagination during cell division and is important for maintaining outer membrane integrity.</text>
</comment>
<dbReference type="PROSITE" id="PS51257">
    <property type="entry name" value="PROKAR_LIPOPROTEIN"/>
    <property type="match status" value="1"/>
</dbReference>
<comment type="similarity">
    <text evidence="8">Belongs to the Pal lipoprotein family.</text>
</comment>
<comment type="subcellular location">
    <subcellularLocation>
        <location evidence="8">Cell outer membrane</location>
        <topology evidence="8">Lipid-anchor</topology>
    </subcellularLocation>
</comment>
<organism evidence="12 13">
    <name type="scientific">Kiloniella laminariae</name>
    <dbReference type="NCBI Taxonomy" id="454162"/>
    <lineage>
        <taxon>Bacteria</taxon>
        <taxon>Pseudomonadati</taxon>
        <taxon>Pseudomonadota</taxon>
        <taxon>Alphaproteobacteria</taxon>
        <taxon>Rhodospirillales</taxon>
        <taxon>Kiloniellaceae</taxon>
        <taxon>Kiloniella</taxon>
    </lineage>
</organism>
<keyword evidence="2 8" id="KW-0732">Signal</keyword>
<evidence type="ECO:0000256" key="1">
    <source>
        <dbReference type="ARBA" id="ARBA00022618"/>
    </source>
</evidence>
<evidence type="ECO:0000256" key="5">
    <source>
        <dbReference type="ARBA" id="ARBA00023237"/>
    </source>
</evidence>
<dbReference type="InterPro" id="IPR006690">
    <property type="entry name" value="OMPA-like_CS"/>
</dbReference>
<protein>
    <recommendedName>
        <fullName evidence="8">Peptidoglycan-associated lipoprotein</fullName>
        <shortName evidence="8">PAL</shortName>
    </recommendedName>
</protein>
<dbReference type="HAMAP" id="MF_02204">
    <property type="entry name" value="Pal"/>
    <property type="match status" value="1"/>
</dbReference>
<accession>A0ABT4LI78</accession>
<dbReference type="InterPro" id="IPR036737">
    <property type="entry name" value="OmpA-like_sf"/>
</dbReference>
<dbReference type="Pfam" id="PF00691">
    <property type="entry name" value="OmpA"/>
    <property type="match status" value="1"/>
</dbReference>
<proteinExistence type="inferred from homology"/>
<dbReference type="InterPro" id="IPR039001">
    <property type="entry name" value="Pal"/>
</dbReference>
<dbReference type="PRINTS" id="PR01021">
    <property type="entry name" value="OMPADOMAIN"/>
</dbReference>
<keyword evidence="3 8" id="KW-0472">Membrane</keyword>
<dbReference type="NCBIfam" id="TIGR02802">
    <property type="entry name" value="Pal_lipo"/>
    <property type="match status" value="1"/>
</dbReference>
<name>A0ABT4LI78_9PROT</name>
<dbReference type="Gene3D" id="3.30.1330.60">
    <property type="entry name" value="OmpA-like domain"/>
    <property type="match status" value="1"/>
</dbReference>
<keyword evidence="7 8" id="KW-0131">Cell cycle</keyword>
<evidence type="ECO:0000256" key="4">
    <source>
        <dbReference type="ARBA" id="ARBA00023139"/>
    </source>
</evidence>
<feature type="signal peptide" evidence="10">
    <location>
        <begin position="1"/>
        <end position="19"/>
    </location>
</feature>
<dbReference type="PANTHER" id="PTHR30329">
    <property type="entry name" value="STATOR ELEMENT OF FLAGELLAR MOTOR COMPLEX"/>
    <property type="match status" value="1"/>
</dbReference>
<gene>
    <name evidence="8 12" type="primary">pal</name>
    <name evidence="12" type="ORF">O4H49_08470</name>
</gene>
<keyword evidence="5 8" id="KW-0998">Cell outer membrane</keyword>
<dbReference type="InterPro" id="IPR006665">
    <property type="entry name" value="OmpA-like"/>
</dbReference>
<evidence type="ECO:0000259" key="11">
    <source>
        <dbReference type="PROSITE" id="PS51123"/>
    </source>
</evidence>
<dbReference type="InterPro" id="IPR050330">
    <property type="entry name" value="Bact_OuterMem_StrucFunc"/>
</dbReference>
<evidence type="ECO:0000256" key="3">
    <source>
        <dbReference type="ARBA" id="ARBA00023136"/>
    </source>
</evidence>
<dbReference type="PROSITE" id="PS01068">
    <property type="entry name" value="OMPA_1"/>
    <property type="match status" value="1"/>
</dbReference>
<comment type="subunit">
    <text evidence="8">The Tol-Pal system is composed of five core proteins: the inner membrane proteins TolA, TolQ and TolR, the periplasmic protein TolB and the outer membrane protein Pal. They form a network linking the inner and outer membranes and the peptidoglycan layer.</text>
</comment>
<reference evidence="12" key="1">
    <citation type="submission" date="2022-12" db="EMBL/GenBank/DDBJ databases">
        <title>Bacterial isolates from different developmental stages of Nematostella vectensis.</title>
        <authorList>
            <person name="Fraune S."/>
        </authorList>
    </citation>
    <scope>NUCLEOTIDE SEQUENCE</scope>
    <source>
        <strain evidence="12">G21630-S1</strain>
    </source>
</reference>
<evidence type="ECO:0000313" key="13">
    <source>
        <dbReference type="Proteomes" id="UP001069802"/>
    </source>
</evidence>
<feature type="chain" id="PRO_5045525364" description="Peptidoglycan-associated lipoprotein" evidence="10">
    <location>
        <begin position="20"/>
        <end position="170"/>
    </location>
</feature>
<dbReference type="CDD" id="cd07185">
    <property type="entry name" value="OmpA_C-like"/>
    <property type="match status" value="1"/>
</dbReference>
<keyword evidence="13" id="KW-1185">Reference proteome</keyword>
<feature type="region of interest" description="Disordered" evidence="9">
    <location>
        <begin position="25"/>
        <end position="54"/>
    </location>
</feature>
<keyword evidence="1 8" id="KW-0132">Cell division</keyword>
<evidence type="ECO:0000256" key="6">
    <source>
        <dbReference type="ARBA" id="ARBA00023288"/>
    </source>
</evidence>
<feature type="domain" description="OmpA-like" evidence="11">
    <location>
        <begin position="56"/>
        <end position="170"/>
    </location>
</feature>
<evidence type="ECO:0000256" key="2">
    <source>
        <dbReference type="ARBA" id="ARBA00022729"/>
    </source>
</evidence>
<dbReference type="PANTHER" id="PTHR30329:SF21">
    <property type="entry name" value="LIPOPROTEIN YIAD-RELATED"/>
    <property type="match status" value="1"/>
</dbReference>
<dbReference type="InterPro" id="IPR006664">
    <property type="entry name" value="OMP_bac"/>
</dbReference>
<dbReference type="InterPro" id="IPR014169">
    <property type="entry name" value="Pal_lipo_C"/>
</dbReference>
<keyword evidence="4 8" id="KW-0564">Palmitate</keyword>
<evidence type="ECO:0000256" key="7">
    <source>
        <dbReference type="ARBA" id="ARBA00023306"/>
    </source>
</evidence>